<keyword evidence="2 5" id="KW-0238">DNA-binding</keyword>
<evidence type="ECO:0000256" key="2">
    <source>
        <dbReference type="ARBA" id="ARBA00023125"/>
    </source>
</evidence>
<keyword evidence="6" id="KW-1185">Reference proteome</keyword>
<dbReference type="OrthoDB" id="110167at2"/>
<reference evidence="5 6" key="1">
    <citation type="submission" date="2019-06" db="EMBL/GenBank/DDBJ databases">
        <title>Sorghum-associated microbial communities from plants grown in Nebraska, USA.</title>
        <authorList>
            <person name="Schachtman D."/>
        </authorList>
    </citation>
    <scope>NUCLEOTIDE SEQUENCE [LARGE SCALE GENOMIC DNA]</scope>
    <source>
        <strain evidence="5 6">1225</strain>
    </source>
</reference>
<dbReference type="GO" id="GO:0043565">
    <property type="term" value="F:sequence-specific DNA binding"/>
    <property type="evidence" value="ECO:0007669"/>
    <property type="project" value="InterPro"/>
</dbReference>
<dbReference type="RefSeq" id="WP_145643437.1">
    <property type="nucleotide sequence ID" value="NZ_VIWP01000016.1"/>
</dbReference>
<dbReference type="PANTHER" id="PTHR46796:SF14">
    <property type="entry name" value="TRANSCRIPTIONAL REGULATORY PROTEIN"/>
    <property type="match status" value="1"/>
</dbReference>
<dbReference type="Proteomes" id="UP000320653">
    <property type="component" value="Unassembled WGS sequence"/>
</dbReference>
<dbReference type="InterPro" id="IPR018060">
    <property type="entry name" value="HTH_AraC"/>
</dbReference>
<evidence type="ECO:0000256" key="3">
    <source>
        <dbReference type="ARBA" id="ARBA00023163"/>
    </source>
</evidence>
<dbReference type="InterPro" id="IPR009057">
    <property type="entry name" value="Homeodomain-like_sf"/>
</dbReference>
<evidence type="ECO:0000313" key="5">
    <source>
        <dbReference type="EMBL" id="TWF44065.1"/>
    </source>
</evidence>
<dbReference type="Pfam" id="PF12833">
    <property type="entry name" value="HTH_18"/>
    <property type="match status" value="1"/>
</dbReference>
<dbReference type="SMART" id="SM00342">
    <property type="entry name" value="HTH_ARAC"/>
    <property type="match status" value="1"/>
</dbReference>
<dbReference type="Gene3D" id="1.10.10.60">
    <property type="entry name" value="Homeodomain-like"/>
    <property type="match status" value="2"/>
</dbReference>
<dbReference type="SUPFAM" id="SSF46689">
    <property type="entry name" value="Homeodomain-like"/>
    <property type="match status" value="2"/>
</dbReference>
<accession>A0A561Q165</accession>
<dbReference type="AlphaFoldDB" id="A0A561Q165"/>
<sequence>MTTIFENDLPENVLSIERRSRIWNGAIVEDIHEHAAGRVLHPMPHANETRFTVSLAEVGSTTECRLKPDKANPVEHSTNHMAVISRGLPWWGYSSQLHYARYAMIVFDLPILEARLQGDFRPAIFEQPRLRFNDPRILSLVKMLLDIPDAGGSYSLLGDSLVAGVLALLSAIPLTERQSMKLAPWQVRRVKDYMLSRLPQSIELAELAALLGQSQWHFCRAFKASTGISPYQWQLEEKIKMAQEHLLKSDAPLDLIAEATGFSDAMHLIRAFKKRTGQTPAAWRRENGFR</sequence>
<comment type="caution">
    <text evidence="5">The sequence shown here is derived from an EMBL/GenBank/DDBJ whole genome shotgun (WGS) entry which is preliminary data.</text>
</comment>
<dbReference type="GO" id="GO:0003700">
    <property type="term" value="F:DNA-binding transcription factor activity"/>
    <property type="evidence" value="ECO:0007669"/>
    <property type="project" value="InterPro"/>
</dbReference>
<dbReference type="EMBL" id="VIWP01000016">
    <property type="protein sequence ID" value="TWF44065.1"/>
    <property type="molecule type" value="Genomic_DNA"/>
</dbReference>
<protein>
    <submittedName>
        <fullName evidence="5">AraC-like DNA-binding protein</fullName>
    </submittedName>
</protein>
<keyword evidence="1" id="KW-0805">Transcription regulation</keyword>
<dbReference type="PANTHER" id="PTHR46796">
    <property type="entry name" value="HTH-TYPE TRANSCRIPTIONAL ACTIVATOR RHAS-RELATED"/>
    <property type="match status" value="1"/>
</dbReference>
<name>A0A561Q165_9HYPH</name>
<dbReference type="InterPro" id="IPR050204">
    <property type="entry name" value="AraC_XylS_family_regulators"/>
</dbReference>
<organism evidence="5 6">
    <name type="scientific">Neorhizobium alkalisoli</name>
    <dbReference type="NCBI Taxonomy" id="528178"/>
    <lineage>
        <taxon>Bacteria</taxon>
        <taxon>Pseudomonadati</taxon>
        <taxon>Pseudomonadota</taxon>
        <taxon>Alphaproteobacteria</taxon>
        <taxon>Hyphomicrobiales</taxon>
        <taxon>Rhizobiaceae</taxon>
        <taxon>Rhizobium/Agrobacterium group</taxon>
        <taxon>Neorhizobium</taxon>
    </lineage>
</organism>
<feature type="domain" description="HTH araC/xylS-type" evidence="4">
    <location>
        <begin position="188"/>
        <end position="286"/>
    </location>
</feature>
<keyword evidence="3" id="KW-0804">Transcription</keyword>
<evidence type="ECO:0000259" key="4">
    <source>
        <dbReference type="PROSITE" id="PS01124"/>
    </source>
</evidence>
<evidence type="ECO:0000313" key="6">
    <source>
        <dbReference type="Proteomes" id="UP000320653"/>
    </source>
</evidence>
<dbReference type="PROSITE" id="PS01124">
    <property type="entry name" value="HTH_ARAC_FAMILY_2"/>
    <property type="match status" value="1"/>
</dbReference>
<proteinExistence type="predicted"/>
<evidence type="ECO:0000256" key="1">
    <source>
        <dbReference type="ARBA" id="ARBA00023015"/>
    </source>
</evidence>
<gene>
    <name evidence="5" type="ORF">FHW37_11669</name>
</gene>